<dbReference type="OrthoDB" id="5426013at2759"/>
<evidence type="ECO:0000256" key="1">
    <source>
        <dbReference type="SAM" id="Coils"/>
    </source>
</evidence>
<reference evidence="3 4" key="1">
    <citation type="submission" date="2013-05" db="EMBL/GenBank/DDBJ databases">
        <title>Drechslerella stenobrocha genome reveals carnivorous origination and mechanical trapping mechanism of predatory fungi.</title>
        <authorList>
            <person name="Liu X."/>
            <person name="Zhang W."/>
            <person name="Liu K."/>
        </authorList>
    </citation>
    <scope>NUCLEOTIDE SEQUENCE [LARGE SCALE GENOMIC DNA]</scope>
    <source>
        <strain evidence="3 4">248</strain>
    </source>
</reference>
<evidence type="ECO:0000313" key="3">
    <source>
        <dbReference type="EMBL" id="EWC45890.1"/>
    </source>
</evidence>
<keyword evidence="1" id="KW-0175">Coiled coil</keyword>
<sequence>MSLSKMTVLREMVGCCGRCTRSEKPHEDPQDGSAVIIRQPLPVEPPMVVRAYKSIKHLMTPRRFPKPTLEQLEALYQEGKELVRLQEEAEKLRLEQEAGEYETPLFAPLPVRVGPPPVLLVSGPYDCENTSQLAPIPEHDDGRLTSDFALDVADVLARPTSIVFGPRSARLGTQTAKKIKMWFQDNSSSIYPSNESSMVYPDGAWTPEPPRPVQSIIPISKIRKVSRNISPGNLLIRPIFQVLEQSRASLVPPALRSRLGSDIELAELPHPDNFALDGAPSADDGPACLPDPAEFEFTDVALTPPMSPKIEPVPPKSPILQGGAYLKKELERIKKRIETGTFDATPWDKAPSPPAPALASTGVFTRVLNGVTSMTSLGSFGSSTSSISCLGSNLSLQPLGSQNSGVITPSSASLAEQVSAGLPQAAQSPARHEDVAVEAAATGLAGTVARGLSNGLSSLLRRLGARQAGQSEPAGALAKPQPEPQPEPPTQAAVPMEAVTSVESFVGVSPPLSPTPSNLELMRVIVGRKVDGTLRAPGVAAASPELTRLPMSSGLLTVDYTDTLSAEYLNQFEGFHWDAPDGKIPWYCDENGVHFDEKVMVGLKNYPSELLRDPKMPWDEESVKSPRLPAALSTGAKGVRVRHLTSPVMTSLASSGPSSASGAVALRSPRPTSHRAGSLSNSSSVSQFPAGSPRYDPAPHRYARTSTCGLDLRVERAFYMSYEDRLKQAMKPWMRGRPSSTRN</sequence>
<dbReference type="Proteomes" id="UP000024837">
    <property type="component" value="Unassembled WGS sequence"/>
</dbReference>
<accession>W7IA10</accession>
<dbReference type="AlphaFoldDB" id="W7IA10"/>
<dbReference type="EMBL" id="KI966423">
    <property type="protein sequence ID" value="EWC45890.1"/>
    <property type="molecule type" value="Genomic_DNA"/>
</dbReference>
<feature type="region of interest" description="Disordered" evidence="2">
    <location>
        <begin position="465"/>
        <end position="493"/>
    </location>
</feature>
<dbReference type="HOGENOM" id="CLU_338876_0_0_1"/>
<proteinExistence type="predicted"/>
<keyword evidence="4" id="KW-1185">Reference proteome</keyword>
<feature type="compositionally biased region" description="Polar residues" evidence="2">
    <location>
        <begin position="678"/>
        <end position="689"/>
    </location>
</feature>
<organism evidence="3 4">
    <name type="scientific">Drechslerella stenobrocha 248</name>
    <dbReference type="NCBI Taxonomy" id="1043628"/>
    <lineage>
        <taxon>Eukaryota</taxon>
        <taxon>Fungi</taxon>
        <taxon>Dikarya</taxon>
        <taxon>Ascomycota</taxon>
        <taxon>Pezizomycotina</taxon>
        <taxon>Orbiliomycetes</taxon>
        <taxon>Orbiliales</taxon>
        <taxon>Orbiliaceae</taxon>
        <taxon>Drechslerella</taxon>
    </lineage>
</organism>
<feature type="coiled-coil region" evidence="1">
    <location>
        <begin position="69"/>
        <end position="102"/>
    </location>
</feature>
<evidence type="ECO:0000313" key="4">
    <source>
        <dbReference type="Proteomes" id="UP000024837"/>
    </source>
</evidence>
<feature type="region of interest" description="Disordered" evidence="2">
    <location>
        <begin position="650"/>
        <end position="703"/>
    </location>
</feature>
<name>W7IA10_9PEZI</name>
<feature type="compositionally biased region" description="Low complexity" evidence="2">
    <location>
        <begin position="651"/>
        <end position="666"/>
    </location>
</feature>
<evidence type="ECO:0000256" key="2">
    <source>
        <dbReference type="SAM" id="MobiDB-lite"/>
    </source>
</evidence>
<protein>
    <submittedName>
        <fullName evidence="3">Uncharacterized protein</fullName>
    </submittedName>
</protein>
<gene>
    <name evidence="3" type="ORF">DRE_04897</name>
</gene>